<keyword evidence="3" id="KW-0808">Transferase</keyword>
<proteinExistence type="predicted"/>
<sequence length="307" mass="35171">MMVEFDLSFVIVNWNTRDLLCQCIHAIHRNVVDQRYEIILVDNASSDGSVEAVRRQFPEVRCIVNRENRGFGAANNQAFAVMQGRYAVLINTDAELLEGAADRLHTFMETHPDAGMACGQLLNADGSRQNSFANFPTLLSLAVNESVLRMICPRRFPSKYQTYTQPIEVESCIGACMIVRKTAMDAAGVLDERYFFFMEETDWALSFKRAGWRSYFIPDARIYHYQGQSAGSGASSRIMFYRSRYQFIRKWHPRIYPIYHGIIGLRLLVGALLNLLATLFTAGMHKATRLRCIRYLKIVWWHVNGCP</sequence>
<gene>
    <name evidence="3" type="ORF">DSCW_67210</name>
</gene>
<dbReference type="RefSeq" id="WP_155307845.1">
    <property type="nucleotide sequence ID" value="NZ_AP021875.1"/>
</dbReference>
<feature type="transmembrane region" description="Helical" evidence="1">
    <location>
        <begin position="258"/>
        <end position="281"/>
    </location>
</feature>
<evidence type="ECO:0000313" key="4">
    <source>
        <dbReference type="Proteomes" id="UP000427769"/>
    </source>
</evidence>
<dbReference type="OrthoDB" id="9771846at2"/>
<keyword evidence="4" id="KW-1185">Reference proteome</keyword>
<evidence type="ECO:0000256" key="1">
    <source>
        <dbReference type="SAM" id="Phobius"/>
    </source>
</evidence>
<accession>A0A5K7ZLW1</accession>
<reference evidence="3 4" key="1">
    <citation type="submission" date="2019-11" db="EMBL/GenBank/DDBJ databases">
        <title>Comparative genomics of hydrocarbon-degrading Desulfosarcina strains.</title>
        <authorList>
            <person name="Watanabe M."/>
            <person name="Kojima H."/>
            <person name="Fukui M."/>
        </authorList>
    </citation>
    <scope>NUCLEOTIDE SEQUENCE [LARGE SCALE GENOMIC DNA]</scope>
    <source>
        <strain evidence="3 4">PP31</strain>
    </source>
</reference>
<protein>
    <submittedName>
        <fullName evidence="3">Glycosyl transferase</fullName>
    </submittedName>
</protein>
<dbReference type="PANTHER" id="PTHR43179:SF7">
    <property type="entry name" value="RHAMNOSYLTRANSFERASE WBBL"/>
    <property type="match status" value="1"/>
</dbReference>
<evidence type="ECO:0000313" key="3">
    <source>
        <dbReference type="EMBL" id="BBO79304.1"/>
    </source>
</evidence>
<dbReference type="SUPFAM" id="SSF53448">
    <property type="entry name" value="Nucleotide-diphospho-sugar transferases"/>
    <property type="match status" value="1"/>
</dbReference>
<dbReference type="InterPro" id="IPR001173">
    <property type="entry name" value="Glyco_trans_2-like"/>
</dbReference>
<evidence type="ECO:0000259" key="2">
    <source>
        <dbReference type="Pfam" id="PF00535"/>
    </source>
</evidence>
<dbReference type="Gene3D" id="3.90.550.10">
    <property type="entry name" value="Spore Coat Polysaccharide Biosynthesis Protein SpsA, Chain A"/>
    <property type="match status" value="1"/>
</dbReference>
<dbReference type="InterPro" id="IPR029044">
    <property type="entry name" value="Nucleotide-diphossugar_trans"/>
</dbReference>
<keyword evidence="1" id="KW-0472">Membrane</keyword>
<dbReference type="GO" id="GO:0016740">
    <property type="term" value="F:transferase activity"/>
    <property type="evidence" value="ECO:0007669"/>
    <property type="project" value="UniProtKB-KW"/>
</dbReference>
<feature type="domain" description="Glycosyltransferase 2-like" evidence="2">
    <location>
        <begin position="8"/>
        <end position="184"/>
    </location>
</feature>
<dbReference type="PANTHER" id="PTHR43179">
    <property type="entry name" value="RHAMNOSYLTRANSFERASE WBBL"/>
    <property type="match status" value="1"/>
</dbReference>
<dbReference type="EMBL" id="AP021875">
    <property type="protein sequence ID" value="BBO79304.1"/>
    <property type="molecule type" value="Genomic_DNA"/>
</dbReference>
<keyword evidence="1" id="KW-1133">Transmembrane helix</keyword>
<dbReference type="Proteomes" id="UP000427769">
    <property type="component" value="Chromosome"/>
</dbReference>
<dbReference type="AlphaFoldDB" id="A0A5K7ZLW1"/>
<organism evidence="3 4">
    <name type="scientific">Desulfosarcina widdelii</name>
    <dbReference type="NCBI Taxonomy" id="947919"/>
    <lineage>
        <taxon>Bacteria</taxon>
        <taxon>Pseudomonadati</taxon>
        <taxon>Thermodesulfobacteriota</taxon>
        <taxon>Desulfobacteria</taxon>
        <taxon>Desulfobacterales</taxon>
        <taxon>Desulfosarcinaceae</taxon>
        <taxon>Desulfosarcina</taxon>
    </lineage>
</organism>
<keyword evidence="1" id="KW-0812">Transmembrane</keyword>
<dbReference type="Pfam" id="PF00535">
    <property type="entry name" value="Glycos_transf_2"/>
    <property type="match status" value="1"/>
</dbReference>
<dbReference type="CDD" id="cd04186">
    <property type="entry name" value="GT_2_like_c"/>
    <property type="match status" value="1"/>
</dbReference>
<dbReference type="KEGG" id="dwd:DSCW_67210"/>
<name>A0A5K7ZLW1_9BACT</name>